<evidence type="ECO:0000256" key="3">
    <source>
        <dbReference type="ARBA" id="ARBA00022691"/>
    </source>
</evidence>
<dbReference type="Gene3D" id="3.40.50.150">
    <property type="entry name" value="Vaccinia Virus protein VP39"/>
    <property type="match status" value="1"/>
</dbReference>
<keyword evidence="2 5" id="KW-0808">Transferase</keyword>
<dbReference type="Proteomes" id="UP000319103">
    <property type="component" value="Unassembled WGS sequence"/>
</dbReference>
<keyword evidence="6" id="KW-1185">Reference proteome</keyword>
<organism evidence="5 6">
    <name type="scientific">Kitasatospora acidiphila</name>
    <dbReference type="NCBI Taxonomy" id="2567942"/>
    <lineage>
        <taxon>Bacteria</taxon>
        <taxon>Bacillati</taxon>
        <taxon>Actinomycetota</taxon>
        <taxon>Actinomycetes</taxon>
        <taxon>Kitasatosporales</taxon>
        <taxon>Streptomycetaceae</taxon>
        <taxon>Kitasatospora</taxon>
    </lineage>
</organism>
<evidence type="ECO:0000313" key="5">
    <source>
        <dbReference type="EMBL" id="TQF07802.1"/>
    </source>
</evidence>
<keyword evidence="3" id="KW-0949">S-adenosyl-L-methionine</keyword>
<evidence type="ECO:0000256" key="1">
    <source>
        <dbReference type="ARBA" id="ARBA00022603"/>
    </source>
</evidence>
<dbReference type="InterPro" id="IPR029063">
    <property type="entry name" value="SAM-dependent_MTases_sf"/>
</dbReference>
<dbReference type="InterPro" id="IPR020598">
    <property type="entry name" value="rRNA_Ade_methylase_Trfase_N"/>
</dbReference>
<evidence type="ECO:0000313" key="6">
    <source>
        <dbReference type="Proteomes" id="UP000319103"/>
    </source>
</evidence>
<gene>
    <name evidence="5" type="ORF">E6W39_36475</name>
</gene>
<dbReference type="AlphaFoldDB" id="A0A540WFR6"/>
<name>A0A540WFR6_9ACTN</name>
<dbReference type="Pfam" id="PF13649">
    <property type="entry name" value="Methyltransf_25"/>
    <property type="match status" value="1"/>
</dbReference>
<accession>A0A540WFR6</accession>
<dbReference type="GO" id="GO:0000179">
    <property type="term" value="F:rRNA (adenine-N6,N6-)-dimethyltransferase activity"/>
    <property type="evidence" value="ECO:0007669"/>
    <property type="project" value="InterPro"/>
</dbReference>
<proteinExistence type="predicted"/>
<evidence type="ECO:0000256" key="2">
    <source>
        <dbReference type="ARBA" id="ARBA00022679"/>
    </source>
</evidence>
<sequence>MNEGHLIYLASPEWAASLRTELLPWIQETADLGDHVLEIGPGPGLTTDLLLELGASVTAVEIDADLAAKLRDRLPSVKVVRGDAITAELPGGQYSAITCFSMLHHMESPDDQDRLFARLYKLLRPGAALLGTDPLDTEFIREAHIDDTCVLVDPDTLADRLHAAGFIGARVVQAGEHQFRFTATRPA</sequence>
<protein>
    <submittedName>
        <fullName evidence="5">Class I SAM-dependent methyltransferase</fullName>
    </submittedName>
</protein>
<dbReference type="SMART" id="SM00650">
    <property type="entry name" value="rADc"/>
    <property type="match status" value="1"/>
</dbReference>
<dbReference type="GO" id="GO:0017000">
    <property type="term" value="P:antibiotic biosynthetic process"/>
    <property type="evidence" value="ECO:0007669"/>
    <property type="project" value="UniProtKB-ARBA"/>
</dbReference>
<evidence type="ECO:0000259" key="4">
    <source>
        <dbReference type="SMART" id="SM00650"/>
    </source>
</evidence>
<dbReference type="SUPFAM" id="SSF53335">
    <property type="entry name" value="S-adenosyl-L-methionine-dependent methyltransferases"/>
    <property type="match status" value="1"/>
</dbReference>
<dbReference type="CDD" id="cd02440">
    <property type="entry name" value="AdoMet_MTases"/>
    <property type="match status" value="1"/>
</dbReference>
<dbReference type="PANTHER" id="PTHR43861">
    <property type="entry name" value="TRANS-ACONITATE 2-METHYLTRANSFERASE-RELATED"/>
    <property type="match status" value="1"/>
</dbReference>
<dbReference type="EMBL" id="VIGB01000003">
    <property type="protein sequence ID" value="TQF07802.1"/>
    <property type="molecule type" value="Genomic_DNA"/>
</dbReference>
<reference evidence="5 6" key="1">
    <citation type="submission" date="2019-06" db="EMBL/GenBank/DDBJ databases">
        <title>Description of Kitasatospora acidophila sp. nov. isolated from pine grove soil, and reclassification of Streptomyces novaecaesareae to Kitasatospora novaeceasareae comb. nov.</title>
        <authorList>
            <person name="Kim M.J."/>
        </authorList>
    </citation>
    <scope>NUCLEOTIDE SEQUENCE [LARGE SCALE GENOMIC DNA]</scope>
    <source>
        <strain evidence="5 6">MMS16-CNU292</strain>
    </source>
</reference>
<keyword evidence="1 5" id="KW-0489">Methyltransferase</keyword>
<feature type="domain" description="Ribosomal RNA adenine methylase transferase N-terminal" evidence="4">
    <location>
        <begin position="25"/>
        <end position="143"/>
    </location>
</feature>
<dbReference type="InterPro" id="IPR041698">
    <property type="entry name" value="Methyltransf_25"/>
</dbReference>
<comment type="caution">
    <text evidence="5">The sequence shown here is derived from an EMBL/GenBank/DDBJ whole genome shotgun (WGS) entry which is preliminary data.</text>
</comment>
<dbReference type="OrthoDB" id="9805171at2"/>